<gene>
    <name evidence="1" type="ORF">B7463_g7822</name>
</gene>
<dbReference type="PANTHER" id="PTHR43591">
    <property type="entry name" value="METHYLTRANSFERASE"/>
    <property type="match status" value="1"/>
</dbReference>
<dbReference type="InterPro" id="IPR029063">
    <property type="entry name" value="SAM-dependent_MTases_sf"/>
</dbReference>
<dbReference type="GO" id="GO:0008168">
    <property type="term" value="F:methyltransferase activity"/>
    <property type="evidence" value="ECO:0007669"/>
    <property type="project" value="TreeGrafter"/>
</dbReference>
<protein>
    <recommendedName>
        <fullName evidence="3">Methyltransferase domain-containing protein</fullName>
    </recommendedName>
</protein>
<dbReference type="OMA" id="HEGSYIY"/>
<organism evidence="1 2">
    <name type="scientific">Scytalidium lignicola</name>
    <name type="common">Hyphomycete</name>
    <dbReference type="NCBI Taxonomy" id="5539"/>
    <lineage>
        <taxon>Eukaryota</taxon>
        <taxon>Fungi</taxon>
        <taxon>Dikarya</taxon>
        <taxon>Ascomycota</taxon>
        <taxon>Pezizomycotina</taxon>
        <taxon>Leotiomycetes</taxon>
        <taxon>Leotiomycetes incertae sedis</taxon>
        <taxon>Scytalidium</taxon>
    </lineage>
</organism>
<dbReference type="PANTHER" id="PTHR43591:SF14">
    <property type="entry name" value="METHYLTRANSFERASE"/>
    <property type="match status" value="1"/>
</dbReference>
<dbReference type="Proteomes" id="UP000258309">
    <property type="component" value="Unassembled WGS sequence"/>
</dbReference>
<dbReference type="Gene3D" id="3.40.50.150">
    <property type="entry name" value="Vaccinia Virus protein VP39"/>
    <property type="match status" value="1"/>
</dbReference>
<name>A0A3E2H5R3_SCYLI</name>
<evidence type="ECO:0000313" key="2">
    <source>
        <dbReference type="Proteomes" id="UP000258309"/>
    </source>
</evidence>
<sequence length="315" mass="36358">MVDDSLSVPDSVYDFQKENGRTYHGYRAGSYIYPNDDKEIDRLELQYQILKYAFNGQNYFAPLKDPKHILDIGTGSGQWAIEIGDEFPDAKIQATDLSPIQPSSVPENVHFFIDDASEEDWALPPDHFDYIHTRVLLGCFEDFRDVIRKSLHYLKPGGYMESQEIMSTPYCDDGTMPADWPFLEWNKHLDDAAMAADRPLRIANKLKRWYIQAGFVDVQEKIFKLPMNTWPKDPHLKYIGNMNQDNWLAGLGALSMAPFSRMLNWSQEEIEVYLVNIRKCVMDKNVHCYSKVHVVWGRKPFPGEVVPPPEQQATS</sequence>
<feature type="non-terminal residue" evidence="1">
    <location>
        <position position="315"/>
    </location>
</feature>
<dbReference type="OrthoDB" id="2013972at2759"/>
<accession>A0A3E2H5R3</accession>
<evidence type="ECO:0008006" key="3">
    <source>
        <dbReference type="Google" id="ProtNLM"/>
    </source>
</evidence>
<dbReference type="CDD" id="cd02440">
    <property type="entry name" value="AdoMet_MTases"/>
    <property type="match status" value="1"/>
</dbReference>
<dbReference type="Pfam" id="PF13489">
    <property type="entry name" value="Methyltransf_23"/>
    <property type="match status" value="1"/>
</dbReference>
<proteinExistence type="predicted"/>
<dbReference type="STRING" id="5539.A0A3E2H5R3"/>
<dbReference type="EMBL" id="NCSJ02000160">
    <property type="protein sequence ID" value="RFU28532.1"/>
    <property type="molecule type" value="Genomic_DNA"/>
</dbReference>
<dbReference type="AlphaFoldDB" id="A0A3E2H5R3"/>
<reference evidence="1 2" key="1">
    <citation type="submission" date="2018-05" db="EMBL/GenBank/DDBJ databases">
        <title>Draft genome sequence of Scytalidium lignicola DSM 105466, a ubiquitous saprotrophic fungus.</title>
        <authorList>
            <person name="Buettner E."/>
            <person name="Gebauer A.M."/>
            <person name="Hofrichter M."/>
            <person name="Liers C."/>
            <person name="Kellner H."/>
        </authorList>
    </citation>
    <scope>NUCLEOTIDE SEQUENCE [LARGE SCALE GENOMIC DNA]</scope>
    <source>
        <strain evidence="1 2">DSM 105466</strain>
    </source>
</reference>
<evidence type="ECO:0000313" key="1">
    <source>
        <dbReference type="EMBL" id="RFU28532.1"/>
    </source>
</evidence>
<feature type="non-terminal residue" evidence="1">
    <location>
        <position position="1"/>
    </location>
</feature>
<dbReference type="SUPFAM" id="SSF53335">
    <property type="entry name" value="S-adenosyl-L-methionine-dependent methyltransferases"/>
    <property type="match status" value="1"/>
</dbReference>
<comment type="caution">
    <text evidence="1">The sequence shown here is derived from an EMBL/GenBank/DDBJ whole genome shotgun (WGS) entry which is preliminary data.</text>
</comment>
<keyword evidence="2" id="KW-1185">Reference proteome</keyword>